<dbReference type="GO" id="GO:0016705">
    <property type="term" value="F:oxidoreductase activity, acting on paired donors, with incorporation or reduction of molecular oxygen"/>
    <property type="evidence" value="ECO:0007669"/>
    <property type="project" value="InterPro"/>
</dbReference>
<dbReference type="EMBL" id="CP024201">
    <property type="protein sequence ID" value="ATQ43826.1"/>
    <property type="molecule type" value="Genomic_DNA"/>
</dbReference>
<dbReference type="PANTHER" id="PTHR46696:SF1">
    <property type="entry name" value="CYTOCHROME P450 YJIB-RELATED"/>
    <property type="match status" value="1"/>
</dbReference>
<reference evidence="9 10" key="1">
    <citation type="submission" date="2017-10" db="EMBL/GenBank/DDBJ databases">
        <title>Genome sequence of Caulobacter mirabilis FWC38.</title>
        <authorList>
            <person name="Fiebig A."/>
            <person name="Crosson S."/>
        </authorList>
    </citation>
    <scope>NUCLEOTIDE SEQUENCE [LARGE SCALE GENOMIC DNA]</scope>
    <source>
        <strain evidence="9 10">FWC 38</strain>
    </source>
</reference>
<dbReference type="KEGG" id="cmb:CSW64_16200"/>
<dbReference type="InterPro" id="IPR001128">
    <property type="entry name" value="Cyt_P450"/>
</dbReference>
<evidence type="ECO:0000313" key="9">
    <source>
        <dbReference type="EMBL" id="ATQ43826.1"/>
    </source>
</evidence>
<sequence>MLKANARQPWMRSMAVEGRKAAPTILRALGVPPRLIDHPPKDGGTIMDGTIETAGAFQPDLYAYDFENDPVATLNRLRAEDPVHWSRHGFWFLTRYADCAEVLKDPVRFSSMAAGWGGANPLAKAGGEGGQSKSEQGLSKSLAQSFNQMDAPDHTRIRQLVVSAFSKRNIEERQGRIREVVDGLLDEAGRRGRFDLITDFAFHVPIIVASEIIGIPSEARDQFRTAFERTAALMQPKTSDESWAEAVEAGRWVGTFMRELIARRRAAPKDDLISELLALEQAGDRLTERELSSAISTIYTAAGTTTERFISSGLYLLLSHPDQWRDLVADRSLLNGAVEEILRFHHPTQSTSTNRRCTQDVELGGKVLKAGDTVRVGLGAANRDPAVFEDGDRFDIQRKMPVPLLSFGAGPHFCIGSALARYEAKLAFDAVADRWPGIELITTAPVKDPKRQDRYRELVVAV</sequence>
<dbReference type="InterPro" id="IPR002397">
    <property type="entry name" value="Cyt_P450_B"/>
</dbReference>
<dbReference type="Gene3D" id="1.10.630.10">
    <property type="entry name" value="Cytochrome P450"/>
    <property type="match status" value="1"/>
</dbReference>
<dbReference type="Pfam" id="PF00067">
    <property type="entry name" value="p450"/>
    <property type="match status" value="1"/>
</dbReference>
<evidence type="ECO:0000256" key="5">
    <source>
        <dbReference type="ARBA" id="ARBA00023004"/>
    </source>
</evidence>
<dbReference type="OrthoDB" id="9801155at2"/>
<dbReference type="InterPro" id="IPR017972">
    <property type="entry name" value="Cyt_P450_CS"/>
</dbReference>
<keyword evidence="6 8" id="KW-0503">Monooxygenase</keyword>
<dbReference type="PROSITE" id="PS00086">
    <property type="entry name" value="CYTOCHROME_P450"/>
    <property type="match status" value="1"/>
</dbReference>
<dbReference type="PANTHER" id="PTHR46696">
    <property type="entry name" value="P450, PUTATIVE (EUROFUNG)-RELATED"/>
    <property type="match status" value="1"/>
</dbReference>
<name>A0A2D2B0R1_9CAUL</name>
<evidence type="ECO:0000313" key="10">
    <source>
        <dbReference type="Proteomes" id="UP000228945"/>
    </source>
</evidence>
<comment type="function">
    <text evidence="7">Cytochromes P450 are a group of heme-thiolate monooxygenases. They oxidize a variety of structurally unrelated compounds, including steroids, fatty acids, and xenobiotics.</text>
</comment>
<gene>
    <name evidence="9" type="ORF">CSW64_16200</name>
</gene>
<keyword evidence="10" id="KW-1185">Reference proteome</keyword>
<proteinExistence type="inferred from homology"/>
<dbReference type="GO" id="GO:0020037">
    <property type="term" value="F:heme binding"/>
    <property type="evidence" value="ECO:0007669"/>
    <property type="project" value="InterPro"/>
</dbReference>
<dbReference type="GO" id="GO:0005506">
    <property type="term" value="F:iron ion binding"/>
    <property type="evidence" value="ECO:0007669"/>
    <property type="project" value="InterPro"/>
</dbReference>
<dbReference type="AlphaFoldDB" id="A0A2D2B0R1"/>
<evidence type="ECO:0000256" key="1">
    <source>
        <dbReference type="ARBA" id="ARBA00010617"/>
    </source>
</evidence>
<organism evidence="9 10">
    <name type="scientific">Caulobacter mirabilis</name>
    <dbReference type="NCBI Taxonomy" id="69666"/>
    <lineage>
        <taxon>Bacteria</taxon>
        <taxon>Pseudomonadati</taxon>
        <taxon>Pseudomonadota</taxon>
        <taxon>Alphaproteobacteria</taxon>
        <taxon>Caulobacterales</taxon>
        <taxon>Caulobacteraceae</taxon>
        <taxon>Caulobacter</taxon>
    </lineage>
</organism>
<keyword evidence="4 8" id="KW-0560">Oxidoreductase</keyword>
<dbReference type="FunFam" id="1.10.630.10:FF:000018">
    <property type="entry name" value="Cytochrome P450 monooxygenase"/>
    <property type="match status" value="1"/>
</dbReference>
<dbReference type="CDD" id="cd20625">
    <property type="entry name" value="CYP164-like"/>
    <property type="match status" value="1"/>
</dbReference>
<evidence type="ECO:0000256" key="2">
    <source>
        <dbReference type="ARBA" id="ARBA00022617"/>
    </source>
</evidence>
<evidence type="ECO:0000256" key="7">
    <source>
        <dbReference type="ARBA" id="ARBA00043906"/>
    </source>
</evidence>
<comment type="similarity">
    <text evidence="1 8">Belongs to the cytochrome P450 family.</text>
</comment>
<dbReference type="GO" id="GO:0004497">
    <property type="term" value="F:monooxygenase activity"/>
    <property type="evidence" value="ECO:0007669"/>
    <property type="project" value="UniProtKB-KW"/>
</dbReference>
<dbReference type="InterPro" id="IPR036396">
    <property type="entry name" value="Cyt_P450_sf"/>
</dbReference>
<keyword evidence="5 8" id="KW-0408">Iron</keyword>
<protein>
    <submittedName>
        <fullName evidence="9">Cytochrome</fullName>
    </submittedName>
</protein>
<evidence type="ECO:0000256" key="3">
    <source>
        <dbReference type="ARBA" id="ARBA00022723"/>
    </source>
</evidence>
<evidence type="ECO:0000256" key="4">
    <source>
        <dbReference type="ARBA" id="ARBA00023002"/>
    </source>
</evidence>
<evidence type="ECO:0000256" key="8">
    <source>
        <dbReference type="RuleBase" id="RU000461"/>
    </source>
</evidence>
<dbReference type="PRINTS" id="PR00359">
    <property type="entry name" value="BP450"/>
</dbReference>
<dbReference type="SUPFAM" id="SSF48264">
    <property type="entry name" value="Cytochrome P450"/>
    <property type="match status" value="1"/>
</dbReference>
<keyword evidence="2 8" id="KW-0349">Heme</keyword>
<dbReference type="Proteomes" id="UP000228945">
    <property type="component" value="Chromosome"/>
</dbReference>
<evidence type="ECO:0000256" key="6">
    <source>
        <dbReference type="ARBA" id="ARBA00023033"/>
    </source>
</evidence>
<keyword evidence="3 8" id="KW-0479">Metal-binding</keyword>
<accession>A0A2D2B0R1</accession>